<evidence type="ECO:0000256" key="9">
    <source>
        <dbReference type="SAM" id="Phobius"/>
    </source>
</evidence>
<dbReference type="EMBL" id="OZ075133">
    <property type="protein sequence ID" value="CAL4987290.1"/>
    <property type="molecule type" value="Genomic_DNA"/>
</dbReference>
<reference evidence="11 12" key="2">
    <citation type="submission" date="2024-10" db="EMBL/GenBank/DDBJ databases">
        <authorList>
            <person name="Ryan C."/>
        </authorList>
    </citation>
    <scope>NUCLEOTIDE SEQUENCE [LARGE SCALE GENOMIC DNA]</scope>
</reference>
<evidence type="ECO:0000256" key="8">
    <source>
        <dbReference type="SAM" id="MobiDB-lite"/>
    </source>
</evidence>
<feature type="transmembrane region" description="Helical" evidence="9">
    <location>
        <begin position="729"/>
        <end position="746"/>
    </location>
</feature>
<feature type="transmembrane region" description="Helical" evidence="9">
    <location>
        <begin position="695"/>
        <end position="723"/>
    </location>
</feature>
<feature type="domain" description="PGG" evidence="10">
    <location>
        <begin position="607"/>
        <end position="721"/>
    </location>
</feature>
<keyword evidence="4 9" id="KW-1133">Transmembrane helix</keyword>
<dbReference type="Gene3D" id="1.25.40.20">
    <property type="entry name" value="Ankyrin repeat-containing domain"/>
    <property type="match status" value="3"/>
</dbReference>
<comment type="subcellular location">
    <subcellularLocation>
        <location evidence="1">Membrane</location>
        <topology evidence="1">Multi-pass membrane protein</topology>
    </subcellularLocation>
</comment>
<dbReference type="SMART" id="SM00248">
    <property type="entry name" value="ANK"/>
    <property type="match status" value="8"/>
</dbReference>
<evidence type="ECO:0000259" key="10">
    <source>
        <dbReference type="Pfam" id="PF13962"/>
    </source>
</evidence>
<dbReference type="Pfam" id="PF12796">
    <property type="entry name" value="Ank_2"/>
    <property type="match status" value="2"/>
</dbReference>
<evidence type="ECO:0000313" key="12">
    <source>
        <dbReference type="Proteomes" id="UP001497457"/>
    </source>
</evidence>
<organism evidence="11 12">
    <name type="scientific">Urochloa decumbens</name>
    <dbReference type="NCBI Taxonomy" id="240449"/>
    <lineage>
        <taxon>Eukaryota</taxon>
        <taxon>Viridiplantae</taxon>
        <taxon>Streptophyta</taxon>
        <taxon>Embryophyta</taxon>
        <taxon>Tracheophyta</taxon>
        <taxon>Spermatophyta</taxon>
        <taxon>Magnoliopsida</taxon>
        <taxon>Liliopsida</taxon>
        <taxon>Poales</taxon>
        <taxon>Poaceae</taxon>
        <taxon>PACMAD clade</taxon>
        <taxon>Panicoideae</taxon>
        <taxon>Panicodae</taxon>
        <taxon>Paniceae</taxon>
        <taxon>Melinidinae</taxon>
        <taxon>Urochloa</taxon>
    </lineage>
</organism>
<dbReference type="GO" id="GO:0016020">
    <property type="term" value="C:membrane"/>
    <property type="evidence" value="ECO:0007669"/>
    <property type="project" value="UniProtKB-SubCell"/>
</dbReference>
<reference evidence="12" key="1">
    <citation type="submission" date="2024-06" db="EMBL/GenBank/DDBJ databases">
        <authorList>
            <person name="Ryan C."/>
        </authorList>
    </citation>
    <scope>NUCLEOTIDE SEQUENCE [LARGE SCALE GENOMIC DNA]</scope>
</reference>
<dbReference type="Pfam" id="PF13962">
    <property type="entry name" value="PGG"/>
    <property type="match status" value="1"/>
</dbReference>
<proteinExistence type="predicted"/>
<feature type="transmembrane region" description="Helical" evidence="9">
    <location>
        <begin position="774"/>
        <end position="797"/>
    </location>
</feature>
<dbReference type="AlphaFoldDB" id="A0ABC9AVS3"/>
<keyword evidence="3" id="KW-0677">Repeat</keyword>
<protein>
    <recommendedName>
        <fullName evidence="10">PGG domain-containing protein</fullName>
    </recommendedName>
</protein>
<evidence type="ECO:0000256" key="5">
    <source>
        <dbReference type="ARBA" id="ARBA00023043"/>
    </source>
</evidence>
<feature type="repeat" description="ANK" evidence="7">
    <location>
        <begin position="179"/>
        <end position="211"/>
    </location>
</feature>
<keyword evidence="6 9" id="KW-0472">Membrane</keyword>
<gene>
    <name evidence="11" type="ORF">URODEC1_LOCUS58747</name>
</gene>
<dbReference type="PANTHER" id="PTHR24186">
    <property type="entry name" value="PROTEIN PHOSPHATASE 1 REGULATORY SUBUNIT"/>
    <property type="match status" value="1"/>
</dbReference>
<accession>A0ABC9AVS3</accession>
<keyword evidence="2 9" id="KW-0812">Transmembrane</keyword>
<dbReference type="PROSITE" id="PS50088">
    <property type="entry name" value="ANK_REPEAT"/>
    <property type="match status" value="1"/>
</dbReference>
<dbReference type="InterPro" id="IPR036770">
    <property type="entry name" value="Ankyrin_rpt-contain_sf"/>
</dbReference>
<dbReference type="InterPro" id="IPR002110">
    <property type="entry name" value="Ankyrin_rpt"/>
</dbReference>
<keyword evidence="5 7" id="KW-0040">ANK repeat</keyword>
<keyword evidence="12" id="KW-1185">Reference proteome</keyword>
<evidence type="ECO:0000256" key="6">
    <source>
        <dbReference type="ARBA" id="ARBA00023136"/>
    </source>
</evidence>
<evidence type="ECO:0000256" key="4">
    <source>
        <dbReference type="ARBA" id="ARBA00022989"/>
    </source>
</evidence>
<evidence type="ECO:0000256" key="1">
    <source>
        <dbReference type="ARBA" id="ARBA00004141"/>
    </source>
</evidence>
<dbReference type="SUPFAM" id="SSF48403">
    <property type="entry name" value="Ankyrin repeat"/>
    <property type="match status" value="1"/>
</dbReference>
<evidence type="ECO:0000256" key="3">
    <source>
        <dbReference type="ARBA" id="ARBA00022737"/>
    </source>
</evidence>
<sequence length="804" mass="86241">MAMAVGAAAAAGGGNNIAQPPPAQVVDPELLMAARLGNSKRLKELVHLRTTDSDADEEEGTEGAAPTAVDMPPMVAEEAVVVQVDPPAAAAAEPSVEAGAASNAATVMTDAAAQDEITAEIDAATPLDGAAVTIEGDSLLHVVAASGDGKEFLRCAKMIVRDKGGAAAMRQVLEARNSRGDTPLHCAAAAGNAEMISCLVDLVATTVDEDEDAAAVKKAFLEVQNKYGETVLHHVMKRAGMMHNRHASKNTPASMLYNKHVIHSYDMIQNLMSMDPDLACVLTHEGISPLFLAISLGEMEIARYLIVKAKEGDDHLSYYSGSDGQNILHAAVSCGHAHALPMVLNWLKEPKTAGIMQEEGQAEAANGRAAVAADLLIKELTSQRDKKNESTPLHLAASLWGFPSTERVPFWSWKWLASSAIMKLLDANPSMAYQADKEGLYPIHVSAAVGANLDIKRLLGRLPDCASLRDGKGRTFLHVAVEKERFHVVKYVCQTPALSWILNAQDSNGDTAMHRAVHSGNLSVFGRLFWNPQVRLDVPNKEGMRPIDVSWSVMPLHAYYSWHPRINIRNLLLKASAPYGESRGDLFMEKNAAIIPEFKGGEHKISENLTSAAQVMGILSVLVTTVTFASAFTLPGGYRSVGDSGGAAGTPVLAGSYAFEAFLLADALAFICSLVATSLLLYAGVPALELHSRFLFVNLAYGLMMNSGRSLLVAFGVGLYVALDPVARTVPITVIVCMSLVAVIFIKGSEGIDSTLSFYPTFPTRQKLSAQDRVLGYFLCVLERFWSYILIFGIPAIRKWARAK</sequence>
<evidence type="ECO:0000313" key="11">
    <source>
        <dbReference type="EMBL" id="CAL4987290.1"/>
    </source>
</evidence>
<dbReference type="Pfam" id="PF00023">
    <property type="entry name" value="Ank"/>
    <property type="match status" value="1"/>
</dbReference>
<evidence type="ECO:0000256" key="7">
    <source>
        <dbReference type="PROSITE-ProRule" id="PRU00023"/>
    </source>
</evidence>
<dbReference type="PROSITE" id="PS50297">
    <property type="entry name" value="ANK_REP_REGION"/>
    <property type="match status" value="1"/>
</dbReference>
<evidence type="ECO:0000256" key="2">
    <source>
        <dbReference type="ARBA" id="ARBA00022692"/>
    </source>
</evidence>
<feature type="region of interest" description="Disordered" evidence="8">
    <location>
        <begin position="49"/>
        <end position="68"/>
    </location>
</feature>
<dbReference type="PANTHER" id="PTHR24186:SF50">
    <property type="entry name" value="ANKYRIN REPEAT-CONTAINING PROTEIN ITN1-LIKE ISOFORM X1"/>
    <property type="match status" value="1"/>
</dbReference>
<dbReference type="Proteomes" id="UP001497457">
    <property type="component" value="Chromosome 23rd"/>
</dbReference>
<name>A0ABC9AVS3_9POAL</name>
<feature type="transmembrane region" description="Helical" evidence="9">
    <location>
        <begin position="661"/>
        <end position="683"/>
    </location>
</feature>
<dbReference type="InterPro" id="IPR026961">
    <property type="entry name" value="PGG_dom"/>
</dbReference>